<reference evidence="4" key="1">
    <citation type="submission" date="2025-08" db="UniProtKB">
        <authorList>
            <consortium name="RefSeq"/>
        </authorList>
    </citation>
    <scope>IDENTIFICATION</scope>
    <source>
        <tissue evidence="4">Fruit stalk</tissue>
    </source>
</reference>
<protein>
    <submittedName>
        <fullName evidence="4">Uncharacterized protein LOC111275559 isoform X1</fullName>
    </submittedName>
</protein>
<evidence type="ECO:0000313" key="4">
    <source>
        <dbReference type="RefSeq" id="XP_022716681.1"/>
    </source>
</evidence>
<feature type="compositionally biased region" description="Pro residues" evidence="1">
    <location>
        <begin position="577"/>
        <end position="604"/>
    </location>
</feature>
<dbReference type="OrthoDB" id="2367685at2759"/>
<dbReference type="GeneID" id="111275559"/>
<gene>
    <name evidence="4" type="primary">LOC111275559</name>
</gene>
<dbReference type="Gene3D" id="2.20.70.10">
    <property type="match status" value="2"/>
</dbReference>
<feature type="region of interest" description="Disordered" evidence="1">
    <location>
        <begin position="863"/>
        <end position="918"/>
    </location>
</feature>
<feature type="region of interest" description="Disordered" evidence="1">
    <location>
        <begin position="556"/>
        <end position="607"/>
    </location>
</feature>
<dbReference type="SMART" id="SM00456">
    <property type="entry name" value="WW"/>
    <property type="match status" value="2"/>
</dbReference>
<dbReference type="KEGG" id="dzi:111275559"/>
<feature type="domain" description="WW" evidence="2">
    <location>
        <begin position="177"/>
        <end position="211"/>
    </location>
</feature>
<evidence type="ECO:0000259" key="2">
    <source>
        <dbReference type="PROSITE" id="PS50020"/>
    </source>
</evidence>
<dbReference type="PANTHER" id="PTHR47852:SF2">
    <property type="entry name" value="WW DOMAIN-CONTAINING PROTEIN"/>
    <property type="match status" value="1"/>
</dbReference>
<dbReference type="PROSITE" id="PS50020">
    <property type="entry name" value="WW_DOMAIN_2"/>
    <property type="match status" value="2"/>
</dbReference>
<feature type="region of interest" description="Disordered" evidence="1">
    <location>
        <begin position="510"/>
        <end position="531"/>
    </location>
</feature>
<dbReference type="Proteomes" id="UP000515121">
    <property type="component" value="Unplaced"/>
</dbReference>
<organism evidence="3 4">
    <name type="scientific">Durio zibethinus</name>
    <name type="common">Durian</name>
    <dbReference type="NCBI Taxonomy" id="66656"/>
    <lineage>
        <taxon>Eukaryota</taxon>
        <taxon>Viridiplantae</taxon>
        <taxon>Streptophyta</taxon>
        <taxon>Embryophyta</taxon>
        <taxon>Tracheophyta</taxon>
        <taxon>Spermatophyta</taxon>
        <taxon>Magnoliopsida</taxon>
        <taxon>eudicotyledons</taxon>
        <taxon>Gunneridae</taxon>
        <taxon>Pentapetalae</taxon>
        <taxon>rosids</taxon>
        <taxon>malvids</taxon>
        <taxon>Malvales</taxon>
        <taxon>Malvaceae</taxon>
        <taxon>Helicteroideae</taxon>
        <taxon>Durio</taxon>
    </lineage>
</organism>
<feature type="domain" description="WW" evidence="2">
    <location>
        <begin position="917"/>
        <end position="951"/>
    </location>
</feature>
<dbReference type="CDD" id="cd00201">
    <property type="entry name" value="WW"/>
    <property type="match status" value="2"/>
</dbReference>
<proteinExistence type="predicted"/>
<dbReference type="RefSeq" id="XP_022716681.1">
    <property type="nucleotide sequence ID" value="XM_022860946.1"/>
</dbReference>
<accession>A0A6P5WML2</accession>
<dbReference type="Pfam" id="PF00397">
    <property type="entry name" value="WW"/>
    <property type="match status" value="2"/>
</dbReference>
<feature type="compositionally biased region" description="Low complexity" evidence="1">
    <location>
        <begin position="49"/>
        <end position="70"/>
    </location>
</feature>
<feature type="compositionally biased region" description="Basic and acidic residues" evidence="1">
    <location>
        <begin position="80"/>
        <end position="89"/>
    </location>
</feature>
<dbReference type="PANTHER" id="PTHR47852">
    <property type="entry name" value="OS06G0298400 PROTEIN"/>
    <property type="match status" value="1"/>
</dbReference>
<dbReference type="PROSITE" id="PS01159">
    <property type="entry name" value="WW_DOMAIN_1"/>
    <property type="match status" value="2"/>
</dbReference>
<name>A0A6P5WML2_DURZI</name>
<evidence type="ECO:0000256" key="1">
    <source>
        <dbReference type="SAM" id="MobiDB-lite"/>
    </source>
</evidence>
<dbReference type="InterPro" id="IPR036020">
    <property type="entry name" value="WW_dom_sf"/>
</dbReference>
<dbReference type="InterPro" id="IPR001202">
    <property type="entry name" value="WW_dom"/>
</dbReference>
<feature type="compositionally biased region" description="Polar residues" evidence="1">
    <location>
        <begin position="511"/>
        <end position="521"/>
    </location>
</feature>
<sequence length="951" mass="103034">MGKRKERRLAALSNAGRRVKLDLFAEPSEDLGGSSVHEEIDGEPKHHAGLPNSPSSSGQQPPNPLLLLGQYSDDELDDESDKRLEHRTLDGSISDLDDRAKGPLSETCKDTEADAGEGLDNLEVNQQNIEKDSTPNSIQNLVGVDDRRDINVTSELVKNDSAEQIAVAGTSEVQVIGEVGSGWRILMHEESNQYYYWNIETGETSWELPNVLHQINQSTSDQKAPTVENIEPPQVGMHDLKSTLSAQPIGGNLILQSKVYDNEPKLDEQGGGCKNEAMKDKSWISDVNRSEFQISSDAVGTCLAGGSFDGSGNYTNDEFANDESKTRIDLSTHLLRQGECLLERLKSLKVSEDNLQGLGWMSECILEVEIRLLDIKSLFSYGSSLLPFWRHCERQLKRLEGIVNDKIYQLAKSVVMEEAEEAPASFEEKLKTNEGSCNEVEADGQGINAIASTPDISHVSTNVDTLTVVNSGVNNQVNSCSAANMVNIPSFGSPTEHCESEAEIGELVNGDTLSGEANSKTGVHAGEDVDMDVDMEVEDAIPASMMALRDVPPNALEQLNPSANYSAVPPPPDEEWIPPPPPDNEQVPPPPPDEPPENSYPPLPSYVETTPLTYVEHYNLSYSDSSYQYYGHAVSEVPVGGFYGHADGCQIAVPQSSLYYQAVPNTYSESAPVTANPVEPVIFYNLQGRSASSVPTASGTESSQLQSEVGTISYNTLASNQVGSDDDLAVAGPSVRANVPTVSEKTEVASVGISSILATIEAPATTSVKDGSGTAGAAAASAAAAASSSALKVQSKAARAKKRTVGVASSLRSNKKVSTLVDKWKAAKEELHENAEAEPENAYEVLEKKRQREIEEWHAQQLASGEAKDNANFQPLGGDWREKVKRRRALKAKESTETPSEVLPDGNQQPELDELSRGLPSGWQAYWDETSKQVYYGNTNTSETTWIRPTK</sequence>
<feature type="compositionally biased region" description="Basic and acidic residues" evidence="1">
    <location>
        <begin position="36"/>
        <end position="46"/>
    </location>
</feature>
<feature type="region of interest" description="Disordered" evidence="1">
    <location>
        <begin position="24"/>
        <end position="105"/>
    </location>
</feature>
<dbReference type="SUPFAM" id="SSF51045">
    <property type="entry name" value="WW domain"/>
    <property type="match status" value="2"/>
</dbReference>
<keyword evidence="3" id="KW-1185">Reference proteome</keyword>
<dbReference type="AlphaFoldDB" id="A0A6P5WML2"/>
<feature type="compositionally biased region" description="Basic and acidic residues" evidence="1">
    <location>
        <begin position="96"/>
        <end position="105"/>
    </location>
</feature>
<evidence type="ECO:0000313" key="3">
    <source>
        <dbReference type="Proteomes" id="UP000515121"/>
    </source>
</evidence>